<organism evidence="2 3">
    <name type="scientific">Angiostrongylus cantonensis</name>
    <name type="common">Rat lungworm</name>
    <dbReference type="NCBI Taxonomy" id="6313"/>
    <lineage>
        <taxon>Eukaryota</taxon>
        <taxon>Metazoa</taxon>
        <taxon>Ecdysozoa</taxon>
        <taxon>Nematoda</taxon>
        <taxon>Chromadorea</taxon>
        <taxon>Rhabditida</taxon>
        <taxon>Rhabditina</taxon>
        <taxon>Rhabditomorpha</taxon>
        <taxon>Strongyloidea</taxon>
        <taxon>Metastrongylidae</taxon>
        <taxon>Angiostrongylus</taxon>
    </lineage>
</organism>
<name>A0A0K0CVF6_ANGCA</name>
<dbReference type="WBParaSite" id="ACAC_0000130501-mRNA-1">
    <property type="protein sequence ID" value="ACAC_0000130501-mRNA-1"/>
    <property type="gene ID" value="ACAC_0000130501"/>
</dbReference>
<accession>A0A0K0CVF6</accession>
<evidence type="ECO:0000313" key="2">
    <source>
        <dbReference type="Proteomes" id="UP000035642"/>
    </source>
</evidence>
<proteinExistence type="predicted"/>
<dbReference type="AlphaFoldDB" id="A0A0K0CVF6"/>
<feature type="compositionally biased region" description="Polar residues" evidence="1">
    <location>
        <begin position="31"/>
        <end position="49"/>
    </location>
</feature>
<sequence length="126" mass="14946">MQVPSPNEVQQALFPFETVPQQRNTLNLPMFNRLSTNPEDSPHIETSSNIPPPERILATREASRDPQPPYLSMELYPQDYESLTSNYKLTQQRLQLLQRQEQLAPQLRLQQLPQQRRSYYWLSYPY</sequence>
<reference evidence="2" key="1">
    <citation type="submission" date="2012-09" db="EMBL/GenBank/DDBJ databases">
        <authorList>
            <person name="Martin A.A."/>
        </authorList>
    </citation>
    <scope>NUCLEOTIDE SEQUENCE</scope>
</reference>
<evidence type="ECO:0000313" key="3">
    <source>
        <dbReference type="WBParaSite" id="ACAC_0000130501-mRNA-1"/>
    </source>
</evidence>
<reference evidence="3" key="2">
    <citation type="submission" date="2017-02" db="UniProtKB">
        <authorList>
            <consortium name="WormBaseParasite"/>
        </authorList>
    </citation>
    <scope>IDENTIFICATION</scope>
</reference>
<evidence type="ECO:0000256" key="1">
    <source>
        <dbReference type="SAM" id="MobiDB-lite"/>
    </source>
</evidence>
<keyword evidence="2" id="KW-1185">Reference proteome</keyword>
<protein>
    <submittedName>
        <fullName evidence="3">Uncharacterized protein</fullName>
    </submittedName>
</protein>
<dbReference type="Proteomes" id="UP000035642">
    <property type="component" value="Unassembled WGS sequence"/>
</dbReference>
<feature type="region of interest" description="Disordered" evidence="1">
    <location>
        <begin position="31"/>
        <end position="54"/>
    </location>
</feature>